<dbReference type="AlphaFoldDB" id="A0A2R8AC68"/>
<dbReference type="EMBL" id="OMKW01000002">
    <property type="protein sequence ID" value="SPF29675.1"/>
    <property type="molecule type" value="Genomic_DNA"/>
</dbReference>
<gene>
    <name evidence="2" type="primary">yjgN</name>
    <name evidence="2" type="ORF">POI8812_01991</name>
</gene>
<feature type="transmembrane region" description="Helical" evidence="1">
    <location>
        <begin position="101"/>
        <end position="129"/>
    </location>
</feature>
<keyword evidence="1" id="KW-1133">Transmembrane helix</keyword>
<feature type="transmembrane region" description="Helical" evidence="1">
    <location>
        <begin position="50"/>
        <end position="71"/>
    </location>
</feature>
<protein>
    <submittedName>
        <fullName evidence="2">Inner membrane protein YjgN</fullName>
    </submittedName>
</protein>
<organism evidence="2 3">
    <name type="scientific">Pontivivens insulae</name>
    <dbReference type="NCBI Taxonomy" id="1639689"/>
    <lineage>
        <taxon>Bacteria</taxon>
        <taxon>Pseudomonadati</taxon>
        <taxon>Pseudomonadota</taxon>
        <taxon>Alphaproteobacteria</taxon>
        <taxon>Rhodobacterales</taxon>
        <taxon>Paracoccaceae</taxon>
        <taxon>Pontivivens</taxon>
    </lineage>
</organism>
<keyword evidence="3" id="KW-1185">Reference proteome</keyword>
<dbReference type="Pfam" id="PF05987">
    <property type="entry name" value="DUF898"/>
    <property type="match status" value="1"/>
</dbReference>
<feature type="transmembrane region" description="Helical" evidence="1">
    <location>
        <begin position="258"/>
        <end position="279"/>
    </location>
</feature>
<accession>A0A2R8AC68</accession>
<dbReference type="Proteomes" id="UP000244932">
    <property type="component" value="Unassembled WGS sequence"/>
</dbReference>
<feature type="transmembrane region" description="Helical" evidence="1">
    <location>
        <begin position="233"/>
        <end position="252"/>
    </location>
</feature>
<reference evidence="2 3" key="1">
    <citation type="submission" date="2018-03" db="EMBL/GenBank/DDBJ databases">
        <authorList>
            <person name="Keele B.F."/>
        </authorList>
    </citation>
    <scope>NUCLEOTIDE SEQUENCE [LARGE SCALE GENOMIC DNA]</scope>
    <source>
        <strain evidence="2 3">CeCT 8812</strain>
    </source>
</reference>
<name>A0A2R8AC68_9RHOB</name>
<evidence type="ECO:0000256" key="1">
    <source>
        <dbReference type="SAM" id="Phobius"/>
    </source>
</evidence>
<evidence type="ECO:0000313" key="3">
    <source>
        <dbReference type="Proteomes" id="UP000244932"/>
    </source>
</evidence>
<sequence length="428" mass="47755">MCPAARRILRQHSNQINEPDLSDIYSATATPSIPRPRIGSARFTGEGKPLFWLMVRSLLLTIVTLGIYRFWMRTKLRQYYWSSIQIDDTPLEYTGTGREKFLGFLIALIVVALYLVIVNVVLFIFTLSAFDGNPLAPTLSFLALTPLIYFAQYRGRRYIMSRTRLRGIRFSLEPGAGRFVLFGLKQSLITVLTLGLLYPRMEWKLDQYLTQRTRFGDVAMDMHSHWRGLMRPYLLLLMPVWGVIFGIVFIATEASPGLGIFLIIASYIAIPFLAANYYVKSVRLRTSAKSLGQMNFRNTSRTGTVIGIWVLGLVLISVITGIASTALLMIASLLGSGFAPTDPAAMDPSALMNASILTVVGIAIGYILMIVLTSTGYQVFIFRPCIAHFTDMTEFENIDELARVTQSDRDDIADAEGFADALDMGAAF</sequence>
<feature type="transmembrane region" description="Helical" evidence="1">
    <location>
        <begin position="135"/>
        <end position="153"/>
    </location>
</feature>
<keyword evidence="1" id="KW-0472">Membrane</keyword>
<dbReference type="InterPro" id="IPR010295">
    <property type="entry name" value="DUF898"/>
</dbReference>
<keyword evidence="1" id="KW-0812">Transmembrane</keyword>
<feature type="transmembrane region" description="Helical" evidence="1">
    <location>
        <begin position="306"/>
        <end position="330"/>
    </location>
</feature>
<proteinExistence type="predicted"/>
<feature type="transmembrane region" description="Helical" evidence="1">
    <location>
        <begin position="350"/>
        <end position="373"/>
    </location>
</feature>
<dbReference type="OrthoDB" id="7462354at2"/>
<evidence type="ECO:0000313" key="2">
    <source>
        <dbReference type="EMBL" id="SPF29675.1"/>
    </source>
</evidence>